<dbReference type="InterPro" id="IPR018821">
    <property type="entry name" value="DUF294_put_nucleoTrafse_sb-bd"/>
</dbReference>
<reference evidence="5 6" key="1">
    <citation type="submission" date="2014-08" db="EMBL/GenBank/DDBJ databases">
        <title>Complete genome sequence of Corynebacterium frankenforstense ST18(T) (=DSM 45800(T)), isolated from raw cow milk.</title>
        <authorList>
            <person name="Ruckert C."/>
            <person name="Albersmeier A."/>
            <person name="Winkler A."/>
            <person name="Lipski A."/>
            <person name="Kalinowski J."/>
        </authorList>
    </citation>
    <scope>NUCLEOTIDE SEQUENCE [LARGE SCALE GENOMIC DNA]</scope>
    <source>
        <strain evidence="5 6">ST18</strain>
    </source>
</reference>
<evidence type="ECO:0000313" key="6">
    <source>
        <dbReference type="Proteomes" id="UP000185434"/>
    </source>
</evidence>
<feature type="domain" description="CBS" evidence="4">
    <location>
        <begin position="155"/>
        <end position="212"/>
    </location>
</feature>
<evidence type="ECO:0000259" key="3">
    <source>
        <dbReference type="PROSITE" id="PS50042"/>
    </source>
</evidence>
<evidence type="ECO:0000256" key="2">
    <source>
        <dbReference type="PROSITE-ProRule" id="PRU00703"/>
    </source>
</evidence>
<dbReference type="SUPFAM" id="SSF54631">
    <property type="entry name" value="CBS-domain pair"/>
    <property type="match status" value="1"/>
</dbReference>
<sequence>MSAELREVRDFLAAHEPFSRLPAEELDRLPAKLTMRYVRRGEELLTEGETNDAMFILRSGAVDVLSGQVLLDRRGEGDYFGYSTLVGEPESIYQMVTVEDSLVLVMPREVFAGLHAGHPVLRRYFDSATKRMRAAVDELHDTRFQALSTPVAELMSHGAHTVGPGESIAAAARAMEAARSSSLMVTDSGRLTGILTDRDLRGRVLAAGVDPSAPVARVMTPEPATVAPGEPALAALLTLARLGANHLPVVDGAELVGVITTGDVMALMRQDPVYLAADLARAAEPGQLTGAFRHAAEVTARFVERGTGGAEAGTIMTALVDAVAVRLCELAEEELGTPPVDYAFVVLGSQGRGETMLASDQDNALILADDFEDAAHGAYFARLAQYVCHGLDAAGQVLCPGEMMALNPGWRMTARAWEDTFTAWATAPGPDALLHAQTFFDLRVVHGDERLAARVRAAAVSAAKGSRRLHVHLATLAARRQPPLSFFRGLVVERGGDYASTLDVKKGGLHAVVQIARLSALAAGSTATSTRDRLAEGDLSAQGARDLTAAFDCLQAIALRHQAAQLRAGEHPDYHIDPARLARTDRDVLRDSFQVIRSAQNGLATRYPVHAA</sequence>
<dbReference type="Gene3D" id="2.60.120.10">
    <property type="entry name" value="Jelly Rolls"/>
    <property type="match status" value="1"/>
</dbReference>
<dbReference type="GO" id="GO:0016301">
    <property type="term" value="F:kinase activity"/>
    <property type="evidence" value="ECO:0007669"/>
    <property type="project" value="UniProtKB-KW"/>
</dbReference>
<dbReference type="EMBL" id="CP009247">
    <property type="protein sequence ID" value="APT88972.1"/>
    <property type="molecule type" value="Genomic_DNA"/>
</dbReference>
<dbReference type="Proteomes" id="UP000185434">
    <property type="component" value="Chromosome"/>
</dbReference>
<organism evidence="5 6">
    <name type="scientific">Corynebacterium frankenforstense DSM 45800</name>
    <dbReference type="NCBI Taxonomy" id="1437875"/>
    <lineage>
        <taxon>Bacteria</taxon>
        <taxon>Bacillati</taxon>
        <taxon>Actinomycetota</taxon>
        <taxon>Actinomycetes</taxon>
        <taxon>Mycobacteriales</taxon>
        <taxon>Corynebacteriaceae</taxon>
        <taxon>Corynebacterium</taxon>
    </lineage>
</organism>
<dbReference type="Pfam" id="PF00571">
    <property type="entry name" value="CBS"/>
    <property type="match status" value="2"/>
</dbReference>
<dbReference type="InterPro" id="IPR018490">
    <property type="entry name" value="cNMP-bd_dom_sf"/>
</dbReference>
<evidence type="ECO:0000259" key="4">
    <source>
        <dbReference type="PROSITE" id="PS51371"/>
    </source>
</evidence>
<keyword evidence="1" id="KW-0677">Repeat</keyword>
<evidence type="ECO:0000313" key="5">
    <source>
        <dbReference type="EMBL" id="APT88972.1"/>
    </source>
</evidence>
<dbReference type="STRING" id="1437875.CFRA_06580"/>
<gene>
    <name evidence="5" type="ORF">CFRA_06580</name>
</gene>
<keyword evidence="5" id="KW-0418">Kinase</keyword>
<dbReference type="CDD" id="cd00038">
    <property type="entry name" value="CAP_ED"/>
    <property type="match status" value="1"/>
</dbReference>
<dbReference type="InterPro" id="IPR043519">
    <property type="entry name" value="NT_sf"/>
</dbReference>
<dbReference type="SMART" id="SM00116">
    <property type="entry name" value="CBS"/>
    <property type="match status" value="2"/>
</dbReference>
<dbReference type="Pfam" id="PF03445">
    <property type="entry name" value="DUF294"/>
    <property type="match status" value="1"/>
</dbReference>
<keyword evidence="6" id="KW-1185">Reference proteome</keyword>
<dbReference type="PROSITE" id="PS50042">
    <property type="entry name" value="CNMP_BINDING_3"/>
    <property type="match status" value="1"/>
</dbReference>
<dbReference type="RefSeq" id="WP_075663949.1">
    <property type="nucleotide sequence ID" value="NZ_CP009247.1"/>
</dbReference>
<feature type="domain" description="Cyclic nucleotide-binding" evidence="3">
    <location>
        <begin position="17"/>
        <end position="111"/>
    </location>
</feature>
<dbReference type="PROSITE" id="PS51371">
    <property type="entry name" value="CBS"/>
    <property type="match status" value="2"/>
</dbReference>
<evidence type="ECO:0000256" key="1">
    <source>
        <dbReference type="ARBA" id="ARBA00022737"/>
    </source>
</evidence>
<dbReference type="Pfam" id="PF00027">
    <property type="entry name" value="cNMP_binding"/>
    <property type="match status" value="1"/>
</dbReference>
<name>A0A1L7CSY5_9CORY</name>
<dbReference type="InterPro" id="IPR014710">
    <property type="entry name" value="RmlC-like_jellyroll"/>
</dbReference>
<dbReference type="GO" id="GO:0008773">
    <property type="term" value="F:[protein-PII] uridylyltransferase activity"/>
    <property type="evidence" value="ECO:0007669"/>
    <property type="project" value="InterPro"/>
</dbReference>
<dbReference type="SUPFAM" id="SSF81301">
    <property type="entry name" value="Nucleotidyltransferase"/>
    <property type="match status" value="1"/>
</dbReference>
<dbReference type="KEGG" id="cfk:CFRA_06580"/>
<proteinExistence type="predicted"/>
<dbReference type="InterPro" id="IPR005105">
    <property type="entry name" value="GlnD_Uridyltrans_N"/>
</dbReference>
<dbReference type="SUPFAM" id="SSF51206">
    <property type="entry name" value="cAMP-binding domain-like"/>
    <property type="match status" value="1"/>
</dbReference>
<dbReference type="CDD" id="cd05401">
    <property type="entry name" value="NT_GlnE_GlnD_like"/>
    <property type="match status" value="1"/>
</dbReference>
<feature type="domain" description="CBS" evidence="4">
    <location>
        <begin position="219"/>
        <end position="275"/>
    </location>
</feature>
<keyword evidence="2" id="KW-0129">CBS domain</keyword>
<dbReference type="Gene3D" id="3.10.580.10">
    <property type="entry name" value="CBS-domain"/>
    <property type="match status" value="1"/>
</dbReference>
<accession>A0A1L7CSY5</accession>
<keyword evidence="5" id="KW-0808">Transferase</keyword>
<dbReference type="PANTHER" id="PTHR48108:SF31">
    <property type="entry name" value="CBS DOMAIN AND CYCLIC NUCLEOTIDE-REGULATED NUCLEOTIDYLTRANSFERASE"/>
    <property type="match status" value="1"/>
</dbReference>
<dbReference type="InterPro" id="IPR000644">
    <property type="entry name" value="CBS_dom"/>
</dbReference>
<dbReference type="Pfam" id="PF10335">
    <property type="entry name" value="DUF294_C"/>
    <property type="match status" value="1"/>
</dbReference>
<dbReference type="SMART" id="SM00100">
    <property type="entry name" value="cNMP"/>
    <property type="match status" value="1"/>
</dbReference>
<dbReference type="InterPro" id="IPR000595">
    <property type="entry name" value="cNMP-bd_dom"/>
</dbReference>
<dbReference type="PANTHER" id="PTHR48108">
    <property type="entry name" value="CBS DOMAIN-CONTAINING PROTEIN CBSX2, CHLOROPLASTIC"/>
    <property type="match status" value="1"/>
</dbReference>
<dbReference type="InterPro" id="IPR046342">
    <property type="entry name" value="CBS_dom_sf"/>
</dbReference>
<dbReference type="AlphaFoldDB" id="A0A1L7CSY5"/>
<dbReference type="InterPro" id="IPR051462">
    <property type="entry name" value="CBS_domain-containing"/>
</dbReference>
<protein>
    <submittedName>
        <fullName evidence="5">Histidine kinase</fullName>
    </submittedName>
</protein>
<dbReference type="OrthoDB" id="9789996at2"/>